<dbReference type="InterPro" id="IPR014710">
    <property type="entry name" value="RmlC-like_jellyroll"/>
</dbReference>
<reference evidence="9" key="1">
    <citation type="journal article" date="2021" name="Genome Biol. Evol.">
        <title>A High-Quality Reference Genome for a Parasitic Bivalve with Doubly Uniparental Inheritance (Bivalvia: Unionida).</title>
        <authorList>
            <person name="Smith C.H."/>
        </authorList>
    </citation>
    <scope>NUCLEOTIDE SEQUENCE</scope>
    <source>
        <strain evidence="9">CHS0354</strain>
    </source>
</reference>
<dbReference type="CDD" id="cd02910">
    <property type="entry name" value="cupin_Yhhw_N"/>
    <property type="match status" value="1"/>
</dbReference>
<comment type="similarity">
    <text evidence="1">Belongs to the nitroreductase family.</text>
</comment>
<dbReference type="Proteomes" id="UP001195483">
    <property type="component" value="Unassembled WGS sequence"/>
</dbReference>
<comment type="similarity">
    <text evidence="2 5">Belongs to the pirin family.</text>
</comment>
<dbReference type="InterPro" id="IPR041602">
    <property type="entry name" value="Quercetinase_C"/>
</dbReference>
<dbReference type="InterPro" id="IPR029479">
    <property type="entry name" value="Nitroreductase"/>
</dbReference>
<protein>
    <recommendedName>
        <fullName evidence="11">Pirin family protein</fullName>
    </recommendedName>
</protein>
<dbReference type="InterPro" id="IPR003829">
    <property type="entry name" value="Pirin_N_dom"/>
</dbReference>
<reference evidence="9" key="2">
    <citation type="journal article" date="2021" name="Genome Biol. Evol.">
        <title>Developing a high-quality reference genome for a parasitic bivalve with doubly uniparental inheritance (Bivalvia: Unionida).</title>
        <authorList>
            <person name="Smith C.H."/>
        </authorList>
    </citation>
    <scope>NUCLEOTIDE SEQUENCE</scope>
    <source>
        <strain evidence="9">CHS0354</strain>
        <tissue evidence="9">Mantle</tissue>
    </source>
</reference>
<evidence type="ECO:0000259" key="7">
    <source>
        <dbReference type="Pfam" id="PF02678"/>
    </source>
</evidence>
<evidence type="ECO:0000313" key="9">
    <source>
        <dbReference type="EMBL" id="KAK3604170.1"/>
    </source>
</evidence>
<feature type="domain" description="Nitroreductase" evidence="6">
    <location>
        <begin position="234"/>
        <end position="410"/>
    </location>
</feature>
<dbReference type="CDD" id="cd02149">
    <property type="entry name" value="NfsB-like"/>
    <property type="match status" value="1"/>
</dbReference>
<dbReference type="AlphaFoldDB" id="A0AAE0W8J0"/>
<dbReference type="SUPFAM" id="SSF51182">
    <property type="entry name" value="RmlC-like cupins"/>
    <property type="match status" value="1"/>
</dbReference>
<keyword evidence="4" id="KW-0560">Oxidoreductase</keyword>
<accession>A0AAE0W8J0</accession>
<dbReference type="Pfam" id="PF02678">
    <property type="entry name" value="Pirin"/>
    <property type="match status" value="1"/>
</dbReference>
<organism evidence="9 10">
    <name type="scientific">Potamilus streckersoni</name>
    <dbReference type="NCBI Taxonomy" id="2493646"/>
    <lineage>
        <taxon>Eukaryota</taxon>
        <taxon>Metazoa</taxon>
        <taxon>Spiralia</taxon>
        <taxon>Lophotrochozoa</taxon>
        <taxon>Mollusca</taxon>
        <taxon>Bivalvia</taxon>
        <taxon>Autobranchia</taxon>
        <taxon>Heteroconchia</taxon>
        <taxon>Palaeoheterodonta</taxon>
        <taxon>Unionida</taxon>
        <taxon>Unionoidea</taxon>
        <taxon>Unionidae</taxon>
        <taxon>Ambleminae</taxon>
        <taxon>Lampsilini</taxon>
        <taxon>Potamilus</taxon>
    </lineage>
</organism>
<sequence length="436" mass="48777">MKITLHRAADRGYYDYGWLKTYYSFSFGEYYNPNRMGFGALCVINDDIIAGGHGFDLHPHRNMEIVTIPLEGKLEHRDSMGNREVITPENIQIMSAGTGIRHSEKNPDPNQAVKLLQIWVRPDKTGVVPRYNMLPIKRRETYNTLTEIIAPDKQSGGAYLHQNARFNLGCFQPGHSVNYQISGEGQVLYTFVISGSYQTGDTLLKERDAAVLKIPNTCRSNRVKNMGDLIKSLQWRYATKKFDPSKKLSETQLNELMQATALSASSFGLQPYHILVITNPETRQKLRPVSWGQAQITDASHLFVFCNMVKPTEKTADVFIDNVSKTRGVPKETLADYAGMIKGFIKNMDDNSLKGWTARQAYLAAGNLMLAAAHAEIDTCPMEGFSAADYNQILGLDDKGLNAAVLVAVGFRAADDPYIKSVKVRKPLTDLFTHLK</sequence>
<feature type="domain" description="Pirin N-terminal" evidence="7">
    <location>
        <begin position="15"/>
        <end position="120"/>
    </location>
</feature>
<evidence type="ECO:0000259" key="6">
    <source>
        <dbReference type="Pfam" id="PF00881"/>
    </source>
</evidence>
<evidence type="ECO:0000259" key="8">
    <source>
        <dbReference type="Pfam" id="PF17954"/>
    </source>
</evidence>
<dbReference type="Gene3D" id="3.40.109.10">
    <property type="entry name" value="NADH Oxidase"/>
    <property type="match status" value="1"/>
</dbReference>
<evidence type="ECO:0000313" key="10">
    <source>
        <dbReference type="Proteomes" id="UP001195483"/>
    </source>
</evidence>
<dbReference type="InterPro" id="IPR012093">
    <property type="entry name" value="Pirin"/>
</dbReference>
<name>A0AAE0W8J0_9BIVA</name>
<dbReference type="PANTHER" id="PTHR43212:SF3">
    <property type="entry name" value="QUERCETIN 2,3-DIOXYGENASE"/>
    <property type="match status" value="1"/>
</dbReference>
<proteinExistence type="inferred from homology"/>
<dbReference type="SUPFAM" id="SSF55469">
    <property type="entry name" value="FMN-dependent nitroreductase-like"/>
    <property type="match status" value="1"/>
</dbReference>
<keyword evidence="3" id="KW-0521">NADP</keyword>
<evidence type="ECO:0000256" key="3">
    <source>
        <dbReference type="ARBA" id="ARBA00022857"/>
    </source>
</evidence>
<dbReference type="PANTHER" id="PTHR43212">
    <property type="entry name" value="QUERCETIN 2,3-DIOXYGENASE"/>
    <property type="match status" value="1"/>
</dbReference>
<dbReference type="InterPro" id="IPR011051">
    <property type="entry name" value="RmlC_Cupin_sf"/>
</dbReference>
<evidence type="ECO:0000256" key="1">
    <source>
        <dbReference type="ARBA" id="ARBA00007118"/>
    </source>
</evidence>
<evidence type="ECO:0000256" key="5">
    <source>
        <dbReference type="RuleBase" id="RU003457"/>
    </source>
</evidence>
<reference evidence="9" key="3">
    <citation type="submission" date="2023-05" db="EMBL/GenBank/DDBJ databases">
        <authorList>
            <person name="Smith C.H."/>
        </authorList>
    </citation>
    <scope>NUCLEOTIDE SEQUENCE</scope>
    <source>
        <strain evidence="9">CHS0354</strain>
        <tissue evidence="9">Mantle</tissue>
    </source>
</reference>
<dbReference type="GO" id="GO:0140616">
    <property type="term" value="F:iodotyrosine deiodinase activity"/>
    <property type="evidence" value="ECO:0007669"/>
    <property type="project" value="UniProtKB-ARBA"/>
</dbReference>
<dbReference type="InterPro" id="IPR033878">
    <property type="entry name" value="NfsB-like"/>
</dbReference>
<dbReference type="Gene3D" id="2.60.120.10">
    <property type="entry name" value="Jelly Rolls"/>
    <property type="match status" value="2"/>
</dbReference>
<comment type="caution">
    <text evidence="9">The sequence shown here is derived from an EMBL/GenBank/DDBJ whole genome shotgun (WGS) entry which is preliminary data.</text>
</comment>
<dbReference type="Pfam" id="PF17954">
    <property type="entry name" value="Pirin_C_2"/>
    <property type="match status" value="1"/>
</dbReference>
<feature type="domain" description="Quercetin 2,3-dioxygenase C-terminal cupin" evidence="8">
    <location>
        <begin position="148"/>
        <end position="213"/>
    </location>
</feature>
<evidence type="ECO:0000256" key="4">
    <source>
        <dbReference type="ARBA" id="ARBA00023002"/>
    </source>
</evidence>
<dbReference type="Pfam" id="PF00881">
    <property type="entry name" value="Nitroreductase"/>
    <property type="match status" value="1"/>
</dbReference>
<gene>
    <name evidence="9" type="ORF">CHS0354_001977</name>
</gene>
<dbReference type="InterPro" id="IPR000415">
    <property type="entry name" value="Nitroreductase-like"/>
</dbReference>
<keyword evidence="10" id="KW-1185">Reference proteome</keyword>
<evidence type="ECO:0008006" key="11">
    <source>
        <dbReference type="Google" id="ProtNLM"/>
    </source>
</evidence>
<dbReference type="EMBL" id="JAEAOA010000186">
    <property type="protein sequence ID" value="KAK3604170.1"/>
    <property type="molecule type" value="Genomic_DNA"/>
</dbReference>
<evidence type="ECO:0000256" key="2">
    <source>
        <dbReference type="ARBA" id="ARBA00008416"/>
    </source>
</evidence>